<dbReference type="Pfam" id="PF05995">
    <property type="entry name" value="CDO_I"/>
    <property type="match status" value="1"/>
</dbReference>
<comment type="similarity">
    <text evidence="1">Belongs to the cysteine dioxygenase family.</text>
</comment>
<keyword evidence="3 7" id="KW-0223">Dioxygenase</keyword>
<dbReference type="GO" id="GO:0008198">
    <property type="term" value="F:ferrous iron binding"/>
    <property type="evidence" value="ECO:0007669"/>
    <property type="project" value="TreeGrafter"/>
</dbReference>
<accession>A0AAF0BLN8</accession>
<gene>
    <name evidence="7" type="ORF">PH603_14110</name>
</gene>
<dbReference type="KEGG" id="gso:PH603_14110"/>
<protein>
    <submittedName>
        <fullName evidence="7">Cysteine dioxygenase family protein</fullName>
    </submittedName>
</protein>
<evidence type="ECO:0000313" key="8">
    <source>
        <dbReference type="Proteomes" id="UP001217500"/>
    </source>
</evidence>
<evidence type="ECO:0000256" key="5">
    <source>
        <dbReference type="ARBA" id="ARBA00023004"/>
    </source>
</evidence>
<organism evidence="7 8">
    <name type="scientific">Gimibacter soli</name>
    <dbReference type="NCBI Taxonomy" id="3024400"/>
    <lineage>
        <taxon>Bacteria</taxon>
        <taxon>Pseudomonadati</taxon>
        <taxon>Pseudomonadota</taxon>
        <taxon>Alphaproteobacteria</taxon>
        <taxon>Kordiimonadales</taxon>
        <taxon>Temperatibacteraceae</taxon>
        <taxon>Gimibacter</taxon>
    </lineage>
</organism>
<dbReference type="InterPro" id="IPR010300">
    <property type="entry name" value="CDO_1"/>
</dbReference>
<evidence type="ECO:0000256" key="4">
    <source>
        <dbReference type="ARBA" id="ARBA00023002"/>
    </source>
</evidence>
<dbReference type="PANTHER" id="PTHR12918">
    <property type="entry name" value="CYSTEINE DIOXYGENASE"/>
    <property type="match status" value="1"/>
</dbReference>
<dbReference type="RefSeq" id="WP_289503192.1">
    <property type="nucleotide sequence ID" value="NZ_CP116805.1"/>
</dbReference>
<keyword evidence="8" id="KW-1185">Reference proteome</keyword>
<proteinExistence type="inferred from homology"/>
<dbReference type="GO" id="GO:0016702">
    <property type="term" value="F:oxidoreductase activity, acting on single donors with incorporation of molecular oxygen, incorporation of two atoms of oxygen"/>
    <property type="evidence" value="ECO:0007669"/>
    <property type="project" value="InterPro"/>
</dbReference>
<keyword evidence="5 6" id="KW-0408">Iron</keyword>
<sequence length="176" mass="19151">MPRDTIFLQTSLSDFIVRLTAALDADGSTPKDTVAALMRDMIDEIDLAPHLTSPANDCGYSRNIVHTDPKGRFSVLAIEWLPGAMTAIHGHRAWGCVGVAEGTIGCDMFELVNEETHQVRLSDFIEAGKGAIAAVDPKPCGIHRLYNRGTSRAVTLHVYGIDLSTDPCCINVPYHF</sequence>
<evidence type="ECO:0000256" key="6">
    <source>
        <dbReference type="PIRSR" id="PIRSR610300-51"/>
    </source>
</evidence>
<dbReference type="InterPro" id="IPR011051">
    <property type="entry name" value="RmlC_Cupin_sf"/>
</dbReference>
<evidence type="ECO:0000313" key="7">
    <source>
        <dbReference type="EMBL" id="WCL53670.1"/>
    </source>
</evidence>
<dbReference type="Proteomes" id="UP001217500">
    <property type="component" value="Chromosome"/>
</dbReference>
<dbReference type="InterPro" id="IPR014710">
    <property type="entry name" value="RmlC-like_jellyroll"/>
</dbReference>
<reference evidence="7" key="1">
    <citation type="submission" date="2023-01" db="EMBL/GenBank/DDBJ databases">
        <title>The genome sequence of Kordiimonadaceae bacterium 6D33.</title>
        <authorList>
            <person name="Liu Y."/>
        </authorList>
    </citation>
    <scope>NUCLEOTIDE SEQUENCE</scope>
    <source>
        <strain evidence="7">6D33</strain>
    </source>
</reference>
<dbReference type="Gene3D" id="2.60.120.10">
    <property type="entry name" value="Jelly Rolls"/>
    <property type="match status" value="1"/>
</dbReference>
<dbReference type="CDD" id="cd10548">
    <property type="entry name" value="cupin_CDO"/>
    <property type="match status" value="1"/>
</dbReference>
<dbReference type="SUPFAM" id="SSF51182">
    <property type="entry name" value="RmlC-like cupins"/>
    <property type="match status" value="1"/>
</dbReference>
<evidence type="ECO:0000256" key="2">
    <source>
        <dbReference type="ARBA" id="ARBA00022723"/>
    </source>
</evidence>
<dbReference type="AlphaFoldDB" id="A0AAF0BLN8"/>
<dbReference type="EMBL" id="CP116805">
    <property type="protein sequence ID" value="WCL53670.1"/>
    <property type="molecule type" value="Genomic_DNA"/>
</dbReference>
<evidence type="ECO:0000256" key="1">
    <source>
        <dbReference type="ARBA" id="ARBA00006622"/>
    </source>
</evidence>
<dbReference type="PANTHER" id="PTHR12918:SF1">
    <property type="entry name" value="CYSTEINE DIOXYGENASE TYPE 1"/>
    <property type="match status" value="1"/>
</dbReference>
<keyword evidence="2 6" id="KW-0479">Metal-binding</keyword>
<feature type="binding site" evidence="6">
    <location>
        <position position="91"/>
    </location>
    <ligand>
        <name>Fe cation</name>
        <dbReference type="ChEBI" id="CHEBI:24875"/>
        <note>catalytic</note>
    </ligand>
</feature>
<feature type="binding site" evidence="6">
    <location>
        <position position="89"/>
    </location>
    <ligand>
        <name>Fe cation</name>
        <dbReference type="ChEBI" id="CHEBI:24875"/>
        <note>catalytic</note>
    </ligand>
</feature>
<name>A0AAF0BLN8_9PROT</name>
<feature type="binding site" evidence="6">
    <location>
        <position position="143"/>
    </location>
    <ligand>
        <name>Fe cation</name>
        <dbReference type="ChEBI" id="CHEBI:24875"/>
        <note>catalytic</note>
    </ligand>
</feature>
<evidence type="ECO:0000256" key="3">
    <source>
        <dbReference type="ARBA" id="ARBA00022964"/>
    </source>
</evidence>
<keyword evidence="4" id="KW-0560">Oxidoreductase</keyword>